<proteinExistence type="predicted"/>
<sequence>MISSVIHKEPISFRDALFANILKPLLLQVDMADLAKEVLPDKPGLRGELVGDPPEALISVVLDAHHLMLNLVDDLRQVPHVAEVFMAQLKRRVLLSALIYQCRPIEL</sequence>
<dbReference type="EMBL" id="HBII01040413">
    <property type="protein sequence ID" value="CAE0358026.1"/>
    <property type="molecule type" value="Transcribed_RNA"/>
</dbReference>
<accession>A0A7S3NFP8</accession>
<organism evidence="1">
    <name type="scientific">Euplotes harpa</name>
    <dbReference type="NCBI Taxonomy" id="151035"/>
    <lineage>
        <taxon>Eukaryota</taxon>
        <taxon>Sar</taxon>
        <taxon>Alveolata</taxon>
        <taxon>Ciliophora</taxon>
        <taxon>Intramacronucleata</taxon>
        <taxon>Spirotrichea</taxon>
        <taxon>Hypotrichia</taxon>
        <taxon>Euplotida</taxon>
        <taxon>Euplotidae</taxon>
        <taxon>Euplotes</taxon>
    </lineage>
</organism>
<evidence type="ECO:0000313" key="1">
    <source>
        <dbReference type="EMBL" id="CAE0358026.1"/>
    </source>
</evidence>
<reference evidence="1" key="1">
    <citation type="submission" date="2021-01" db="EMBL/GenBank/DDBJ databases">
        <authorList>
            <person name="Corre E."/>
            <person name="Pelletier E."/>
            <person name="Niang G."/>
            <person name="Scheremetjew M."/>
            <person name="Finn R."/>
            <person name="Kale V."/>
            <person name="Holt S."/>
            <person name="Cochrane G."/>
            <person name="Meng A."/>
            <person name="Brown T."/>
            <person name="Cohen L."/>
        </authorList>
    </citation>
    <scope>NUCLEOTIDE SEQUENCE</scope>
    <source>
        <strain evidence="1">FSP1.4</strain>
    </source>
</reference>
<gene>
    <name evidence="1" type="ORF">EHAR0213_LOCUS16946</name>
</gene>
<name>A0A7S3NFP8_9SPIT</name>
<protein>
    <submittedName>
        <fullName evidence="1">Uncharacterized protein</fullName>
    </submittedName>
</protein>
<dbReference type="AlphaFoldDB" id="A0A7S3NFP8"/>